<dbReference type="GO" id="GO:0016263">
    <property type="term" value="F:glycoprotein-N-acetylgalactosamine 3-beta-galactosyltransferase activity"/>
    <property type="evidence" value="ECO:0007669"/>
    <property type="project" value="UniProtKB-EC"/>
</dbReference>
<dbReference type="InterPro" id="IPR003378">
    <property type="entry name" value="Fringe-like_glycosylTrfase"/>
</dbReference>
<keyword evidence="6 14" id="KW-0808">Transferase</keyword>
<dbReference type="EMBL" id="IACT01002460">
    <property type="protein sequence ID" value="LAC21737.1"/>
    <property type="molecule type" value="mRNA"/>
</dbReference>
<dbReference type="EC" id="2.4.1.122" evidence="4"/>
<name>A0A6A7FT59_9CRUS</name>
<sequence>MERLISWLFKRLLILISLMLIFNTCTDGTETAGKEDEVLDITVFILNQRHQLHEEKAINLARTLMNKAEKLPQMSVTAIVGSMSLRHLPYSTFFPLLSELEYFEKRRRSDWYVVVDEFVSIDLGNLLTLLTNKSSSWFIGRALSDSGPSMIHHYARPSDVPRYPDTRAGFILAGAAIRHAASKYDEKEYAHDHQFSIDPAYEFAKWLLDVAAIELEDSTAFCIATPDVLDDGSGDTKHCAVVAHPPYVCQPDDTATPYSIGLHVAVKTHSGNHKTRLPVLRETWLPQATSYTLYSDVTDVSEDVVWSRVNNTERGHCAKTLSIMQLSLQDPRPWHWLLIVDDDTLVSLPRLSSLLSCYSSGDPIAAGEVYGYRGSYYGLLPYPTGGSGMLFSRPMVRDITSSRKCRCNAADEPDDMMLGMCIYSGLDHPLLHFRDMHQATPGSYSAGRLYGSLALSFHSFWLIDPVLEYDRWLHQAPHHATLHQEL</sequence>
<dbReference type="PANTHER" id="PTHR23033">
    <property type="entry name" value="BETA1,3-GALACTOSYLTRANSFERASE"/>
    <property type="match status" value="1"/>
</dbReference>
<evidence type="ECO:0000256" key="2">
    <source>
        <dbReference type="ARBA" id="ARBA00004922"/>
    </source>
</evidence>
<accession>A0A6A7FT59</accession>
<evidence type="ECO:0000313" key="14">
    <source>
        <dbReference type="EMBL" id="LAC21737.1"/>
    </source>
</evidence>
<reference evidence="14" key="1">
    <citation type="submission" date="2017-11" db="EMBL/GenBank/DDBJ databases">
        <title>The sensing device of the deep-sea amphipod.</title>
        <authorList>
            <person name="Kobayashi H."/>
            <person name="Nagahama T."/>
            <person name="Arai W."/>
            <person name="Sasagawa Y."/>
            <person name="Umeda M."/>
            <person name="Hayashi T."/>
            <person name="Nikaido I."/>
            <person name="Watanabe H."/>
            <person name="Oguri K."/>
            <person name="Kitazato H."/>
            <person name="Fujioka K."/>
            <person name="Kido Y."/>
            <person name="Takami H."/>
        </authorList>
    </citation>
    <scope>NUCLEOTIDE SEQUENCE</scope>
    <source>
        <tissue evidence="14">Whole body</tissue>
    </source>
</reference>
<feature type="chain" id="PRO_5025681613" description="N-acetylgalactosaminide beta-1,3-galactosyltransferase" evidence="12">
    <location>
        <begin position="29"/>
        <end position="486"/>
    </location>
</feature>
<keyword evidence="10" id="KW-1133">Transmembrane helix</keyword>
<comment type="pathway">
    <text evidence="2">Protein modification; protein glycosylation.</text>
</comment>
<protein>
    <recommendedName>
        <fullName evidence="4">N-acetylgalactosaminide beta-1,3-galactosyltransferase</fullName>
        <ecNumber evidence="4">2.4.1.122</ecNumber>
    </recommendedName>
</protein>
<evidence type="ECO:0000256" key="10">
    <source>
        <dbReference type="ARBA" id="ARBA00022989"/>
    </source>
</evidence>
<keyword evidence="12" id="KW-0732">Signal</keyword>
<keyword evidence="7" id="KW-0812">Transmembrane</keyword>
<dbReference type="GO" id="GO:0016020">
    <property type="term" value="C:membrane"/>
    <property type="evidence" value="ECO:0007669"/>
    <property type="project" value="UniProtKB-SubCell"/>
</dbReference>
<evidence type="ECO:0000259" key="13">
    <source>
        <dbReference type="Pfam" id="PF02434"/>
    </source>
</evidence>
<evidence type="ECO:0000256" key="3">
    <source>
        <dbReference type="ARBA" id="ARBA00006462"/>
    </source>
</evidence>
<dbReference type="Pfam" id="PF02434">
    <property type="entry name" value="Fringe"/>
    <property type="match status" value="1"/>
</dbReference>
<evidence type="ECO:0000256" key="6">
    <source>
        <dbReference type="ARBA" id="ARBA00022679"/>
    </source>
</evidence>
<evidence type="ECO:0000256" key="1">
    <source>
        <dbReference type="ARBA" id="ARBA00004606"/>
    </source>
</evidence>
<evidence type="ECO:0000256" key="12">
    <source>
        <dbReference type="SAM" id="SignalP"/>
    </source>
</evidence>
<feature type="domain" description="Fringe-like glycosyltransferase" evidence="13">
    <location>
        <begin position="262"/>
        <end position="461"/>
    </location>
</feature>
<dbReference type="Gene3D" id="3.90.550.50">
    <property type="match status" value="1"/>
</dbReference>
<dbReference type="InterPro" id="IPR026050">
    <property type="entry name" value="C1GALT1/C1GALT1_chp1"/>
</dbReference>
<dbReference type="GO" id="GO:0000166">
    <property type="term" value="F:nucleotide binding"/>
    <property type="evidence" value="ECO:0007669"/>
    <property type="project" value="UniProtKB-KW"/>
</dbReference>
<evidence type="ECO:0000256" key="11">
    <source>
        <dbReference type="ARBA" id="ARBA00023136"/>
    </source>
</evidence>
<dbReference type="AlphaFoldDB" id="A0A6A7FT59"/>
<comment type="similarity">
    <text evidence="3">Belongs to the glycosyltransferase 31 family. Beta3-Gal-T subfamily.</text>
</comment>
<feature type="signal peptide" evidence="12">
    <location>
        <begin position="1"/>
        <end position="28"/>
    </location>
</feature>
<keyword evidence="5" id="KW-0328">Glycosyltransferase</keyword>
<evidence type="ECO:0000256" key="9">
    <source>
        <dbReference type="ARBA" id="ARBA00022968"/>
    </source>
</evidence>
<proteinExistence type="evidence at transcript level"/>
<keyword evidence="11" id="KW-0472">Membrane</keyword>
<organism evidence="14">
    <name type="scientific">Hirondellea gigas</name>
    <dbReference type="NCBI Taxonomy" id="1518452"/>
    <lineage>
        <taxon>Eukaryota</taxon>
        <taxon>Metazoa</taxon>
        <taxon>Ecdysozoa</taxon>
        <taxon>Arthropoda</taxon>
        <taxon>Crustacea</taxon>
        <taxon>Multicrustacea</taxon>
        <taxon>Malacostraca</taxon>
        <taxon>Eumalacostraca</taxon>
        <taxon>Peracarida</taxon>
        <taxon>Amphipoda</taxon>
        <taxon>Amphilochidea</taxon>
        <taxon>Lysianassida</taxon>
        <taxon>Lysianassidira</taxon>
        <taxon>Lysianassoidea</taxon>
        <taxon>Lysianassidae</taxon>
        <taxon>Hirondellea</taxon>
    </lineage>
</organism>
<evidence type="ECO:0000256" key="5">
    <source>
        <dbReference type="ARBA" id="ARBA00022676"/>
    </source>
</evidence>
<comment type="subcellular location">
    <subcellularLocation>
        <location evidence="1">Membrane</location>
        <topology evidence="1">Single-pass type II membrane protein</topology>
    </subcellularLocation>
</comment>
<dbReference type="PANTHER" id="PTHR23033:SF14">
    <property type="entry name" value="GLYCOPROTEIN-N-ACETYLGALACTOSAMINE 3-BETA-GALACTOSYLTRANSFERASE 1-RELATED"/>
    <property type="match status" value="1"/>
</dbReference>
<keyword evidence="8" id="KW-0547">Nucleotide-binding</keyword>
<evidence type="ECO:0000256" key="7">
    <source>
        <dbReference type="ARBA" id="ARBA00022692"/>
    </source>
</evidence>
<evidence type="ECO:0000256" key="8">
    <source>
        <dbReference type="ARBA" id="ARBA00022741"/>
    </source>
</evidence>
<keyword evidence="9" id="KW-0735">Signal-anchor</keyword>
<evidence type="ECO:0000256" key="4">
    <source>
        <dbReference type="ARBA" id="ARBA00012557"/>
    </source>
</evidence>